<keyword evidence="1" id="KW-0862">Zinc</keyword>
<dbReference type="AlphaFoldDB" id="A0A5P1EXU5"/>
<feature type="region of interest" description="Disordered" evidence="2">
    <location>
        <begin position="1"/>
        <end position="39"/>
    </location>
</feature>
<proteinExistence type="predicted"/>
<feature type="region of interest" description="Disordered" evidence="2">
    <location>
        <begin position="290"/>
        <end position="313"/>
    </location>
</feature>
<reference evidence="5" key="1">
    <citation type="journal article" date="2017" name="Nat. Commun.">
        <title>The asparagus genome sheds light on the origin and evolution of a young Y chromosome.</title>
        <authorList>
            <person name="Harkess A."/>
            <person name="Zhou J."/>
            <person name="Xu C."/>
            <person name="Bowers J.E."/>
            <person name="Van der Hulst R."/>
            <person name="Ayyampalayam S."/>
            <person name="Mercati F."/>
            <person name="Riccardi P."/>
            <person name="McKain M.R."/>
            <person name="Kakrana A."/>
            <person name="Tang H."/>
            <person name="Ray J."/>
            <person name="Groenendijk J."/>
            <person name="Arikit S."/>
            <person name="Mathioni S.M."/>
            <person name="Nakano M."/>
            <person name="Shan H."/>
            <person name="Telgmann-Rauber A."/>
            <person name="Kanno A."/>
            <person name="Yue Z."/>
            <person name="Chen H."/>
            <person name="Li W."/>
            <person name="Chen Y."/>
            <person name="Xu X."/>
            <person name="Zhang Y."/>
            <person name="Luo S."/>
            <person name="Chen H."/>
            <person name="Gao J."/>
            <person name="Mao Z."/>
            <person name="Pires J.C."/>
            <person name="Luo M."/>
            <person name="Kudrna D."/>
            <person name="Wing R.A."/>
            <person name="Meyers B.C."/>
            <person name="Yi K."/>
            <person name="Kong H."/>
            <person name="Lavrijsen P."/>
            <person name="Sunseri F."/>
            <person name="Falavigna A."/>
            <person name="Ye Y."/>
            <person name="Leebens-Mack J.H."/>
            <person name="Chen G."/>
        </authorList>
    </citation>
    <scope>NUCLEOTIDE SEQUENCE [LARGE SCALE GENOMIC DNA]</scope>
    <source>
        <strain evidence="5">cv. DH0086</strain>
    </source>
</reference>
<evidence type="ECO:0000256" key="2">
    <source>
        <dbReference type="SAM" id="MobiDB-lite"/>
    </source>
</evidence>
<dbReference type="Gramene" id="ONK70948">
    <property type="protein sequence ID" value="ONK70948"/>
    <property type="gene ID" value="A4U43_C04F3160"/>
</dbReference>
<dbReference type="EMBL" id="CM007384">
    <property type="protein sequence ID" value="ONK70948.1"/>
    <property type="molecule type" value="Genomic_DNA"/>
</dbReference>
<accession>A0A5P1EXU5</accession>
<evidence type="ECO:0000313" key="5">
    <source>
        <dbReference type="Proteomes" id="UP000243459"/>
    </source>
</evidence>
<feature type="domain" description="C2H2-type" evidence="3">
    <location>
        <begin position="44"/>
        <end position="80"/>
    </location>
</feature>
<feature type="region of interest" description="Disordered" evidence="2">
    <location>
        <begin position="95"/>
        <end position="132"/>
    </location>
</feature>
<evidence type="ECO:0000313" key="4">
    <source>
        <dbReference type="EMBL" id="ONK70948.1"/>
    </source>
</evidence>
<dbReference type="PROSITE" id="PS50157">
    <property type="entry name" value="ZINC_FINGER_C2H2_2"/>
    <property type="match status" value="1"/>
</dbReference>
<dbReference type="InterPro" id="IPR013087">
    <property type="entry name" value="Znf_C2H2_type"/>
</dbReference>
<dbReference type="Proteomes" id="UP000243459">
    <property type="component" value="Chromosome 4"/>
</dbReference>
<gene>
    <name evidence="4" type="ORF">A4U43_C04F3160</name>
</gene>
<keyword evidence="5" id="KW-1185">Reference proteome</keyword>
<name>A0A5P1EXU5_ASPOF</name>
<sequence length="313" mass="35412">MKRKRREAHDEEGYEKEDEARPMANRSRNKKPAEEAAENDAKVYNCHHCSRTFNSSQALAGHCKRKVVVGRCKSHPSTKDEIPPHVLRCLQQRQREVPEAPPPPTPGQHFFHDPNYSRRHQYSQPTTSQSSYTNARKLACVPSQAAVTFYEPLTHLTRPVATPIPSYNHNPCYNQPMPSQSSNNVRNIAYAPSQAITFYEPFTRATRVTNNPNPNPNPNPSSMNGAYIRRPITCPMNRVYDRQPITSQSSTNVRNLAYAPSQAYGPLTLSTRVNTNPNPNLSSMIMRTYDHGSSSNGEKNNKEELDLTLRLGR</sequence>
<keyword evidence="1" id="KW-0863">Zinc-finger</keyword>
<evidence type="ECO:0000259" key="3">
    <source>
        <dbReference type="PROSITE" id="PS50157"/>
    </source>
</evidence>
<evidence type="ECO:0000256" key="1">
    <source>
        <dbReference type="PROSITE-ProRule" id="PRU00042"/>
    </source>
</evidence>
<feature type="compositionally biased region" description="Low complexity" evidence="2">
    <location>
        <begin position="122"/>
        <end position="132"/>
    </location>
</feature>
<dbReference type="GO" id="GO:0008270">
    <property type="term" value="F:zinc ion binding"/>
    <property type="evidence" value="ECO:0007669"/>
    <property type="project" value="UniProtKB-KW"/>
</dbReference>
<organism evidence="4 5">
    <name type="scientific">Asparagus officinalis</name>
    <name type="common">Garden asparagus</name>
    <dbReference type="NCBI Taxonomy" id="4686"/>
    <lineage>
        <taxon>Eukaryota</taxon>
        <taxon>Viridiplantae</taxon>
        <taxon>Streptophyta</taxon>
        <taxon>Embryophyta</taxon>
        <taxon>Tracheophyta</taxon>
        <taxon>Spermatophyta</taxon>
        <taxon>Magnoliopsida</taxon>
        <taxon>Liliopsida</taxon>
        <taxon>Asparagales</taxon>
        <taxon>Asparagaceae</taxon>
        <taxon>Asparagoideae</taxon>
        <taxon>Asparagus</taxon>
    </lineage>
</organism>
<keyword evidence="1" id="KW-0479">Metal-binding</keyword>
<protein>
    <recommendedName>
        <fullName evidence="3">C2H2-type domain-containing protein</fullName>
    </recommendedName>
</protein>